<protein>
    <submittedName>
        <fullName evidence="2">Uncharacterized protein</fullName>
    </submittedName>
</protein>
<sequence length="133" mass="14961">MDTTSAIEAAETTSAIEAAETTSAIETTETTSPIERTETTETMFSTETAETSLSDETTETTFSSEMLEHVKKQLCTMADIRFLLSLQNFCPRHRLLCFNPFCLAFTLLKVVGVSRSWKARRQSVFIYKSTHNE</sequence>
<gene>
    <name evidence="1" type="ORF">PR001_g1594</name>
    <name evidence="2" type="ORF">PR003_g3747</name>
</gene>
<dbReference type="AlphaFoldDB" id="A0A6A4G766"/>
<evidence type="ECO:0000313" key="3">
    <source>
        <dbReference type="Proteomes" id="UP000429607"/>
    </source>
</evidence>
<evidence type="ECO:0000313" key="1">
    <source>
        <dbReference type="EMBL" id="KAE9051284.1"/>
    </source>
</evidence>
<dbReference type="Proteomes" id="UP000434957">
    <property type="component" value="Unassembled WGS sequence"/>
</dbReference>
<dbReference type="Proteomes" id="UP000429607">
    <property type="component" value="Unassembled WGS sequence"/>
</dbReference>
<evidence type="ECO:0000313" key="4">
    <source>
        <dbReference type="Proteomes" id="UP000434957"/>
    </source>
</evidence>
<accession>A0A6A4G766</accession>
<dbReference type="EMBL" id="QXFV01000050">
    <property type="protein sequence ID" value="KAE9051284.1"/>
    <property type="molecule type" value="Genomic_DNA"/>
</dbReference>
<organism evidence="2 4">
    <name type="scientific">Phytophthora rubi</name>
    <dbReference type="NCBI Taxonomy" id="129364"/>
    <lineage>
        <taxon>Eukaryota</taxon>
        <taxon>Sar</taxon>
        <taxon>Stramenopiles</taxon>
        <taxon>Oomycota</taxon>
        <taxon>Peronosporomycetes</taxon>
        <taxon>Peronosporales</taxon>
        <taxon>Peronosporaceae</taxon>
        <taxon>Phytophthora</taxon>
    </lineage>
</organism>
<evidence type="ECO:0000313" key="2">
    <source>
        <dbReference type="EMBL" id="KAE9353665.1"/>
    </source>
</evidence>
<keyword evidence="4" id="KW-1185">Reference proteome</keyword>
<reference evidence="2 4" key="1">
    <citation type="submission" date="2018-08" db="EMBL/GenBank/DDBJ databases">
        <title>Genomic investigation of the strawberry pathogen Phytophthora fragariae indicates pathogenicity is determined by transcriptional variation in three key races.</title>
        <authorList>
            <person name="Adams T.M."/>
            <person name="Armitage A.D."/>
            <person name="Sobczyk M.K."/>
            <person name="Bates H.J."/>
            <person name="Dunwell J.M."/>
            <person name="Nellist C.F."/>
            <person name="Harrison R.J."/>
        </authorList>
    </citation>
    <scope>NUCLEOTIDE SEQUENCE [LARGE SCALE GENOMIC DNA]</scope>
    <source>
        <strain evidence="1 3">SCRP249</strain>
        <strain evidence="2 4">SCRP333</strain>
    </source>
</reference>
<comment type="caution">
    <text evidence="2">The sequence shown here is derived from an EMBL/GenBank/DDBJ whole genome shotgun (WGS) entry which is preliminary data.</text>
</comment>
<dbReference type="EMBL" id="QXFT01000134">
    <property type="protein sequence ID" value="KAE9353665.1"/>
    <property type="molecule type" value="Genomic_DNA"/>
</dbReference>
<proteinExistence type="predicted"/>
<name>A0A6A4G766_9STRA</name>